<dbReference type="InterPro" id="IPR051043">
    <property type="entry name" value="Sulfatase_Mod_Factor_Kinase"/>
</dbReference>
<dbReference type="PANTHER" id="PTHR23150">
    <property type="entry name" value="SULFATASE MODIFYING FACTOR 1, 2"/>
    <property type="match status" value="1"/>
</dbReference>
<feature type="compositionally biased region" description="Basic and acidic residues" evidence="1">
    <location>
        <begin position="120"/>
        <end position="135"/>
    </location>
</feature>
<dbReference type="InterPro" id="IPR005532">
    <property type="entry name" value="SUMF_dom"/>
</dbReference>
<dbReference type="GO" id="GO:0120147">
    <property type="term" value="F:formylglycine-generating oxidase activity"/>
    <property type="evidence" value="ECO:0007669"/>
    <property type="project" value="TreeGrafter"/>
</dbReference>
<reference evidence="4" key="1">
    <citation type="journal article" date="2015" name="Genome">
        <title>Whole Genome Sequence of the Non-Microcystin-Producing Microcystis aeruginosa Strain NIES-44.</title>
        <authorList>
            <person name="Okano K."/>
            <person name="Miyata N."/>
            <person name="Ozaki Y."/>
        </authorList>
    </citation>
    <scope>NUCLEOTIDE SEQUENCE [LARGE SCALE GENOMIC DNA]</scope>
    <source>
        <strain evidence="4">NIES-44</strain>
    </source>
</reference>
<protein>
    <recommendedName>
        <fullName evidence="2">Sulfatase-modifying factor enzyme-like domain-containing protein</fullName>
    </recommendedName>
</protein>
<dbReference type="Pfam" id="PF03781">
    <property type="entry name" value="FGE-sulfatase"/>
    <property type="match status" value="1"/>
</dbReference>
<organism evidence="3 4">
    <name type="scientific">Microcystis aeruginosa NIES-44</name>
    <dbReference type="NCBI Taxonomy" id="449439"/>
    <lineage>
        <taxon>Bacteria</taxon>
        <taxon>Bacillati</taxon>
        <taxon>Cyanobacteriota</taxon>
        <taxon>Cyanophyceae</taxon>
        <taxon>Oscillatoriophycideae</taxon>
        <taxon>Chroococcales</taxon>
        <taxon>Microcystaceae</taxon>
        <taxon>Microcystis</taxon>
    </lineage>
</organism>
<evidence type="ECO:0000313" key="3">
    <source>
        <dbReference type="EMBL" id="GAL92037.1"/>
    </source>
</evidence>
<dbReference type="AlphaFoldDB" id="A0A0A1VQF0"/>
<dbReference type="Gene3D" id="3.90.1580.10">
    <property type="entry name" value="paralog of FGE (formylglycine-generating enzyme)"/>
    <property type="match status" value="1"/>
</dbReference>
<evidence type="ECO:0000259" key="2">
    <source>
        <dbReference type="Pfam" id="PF03781"/>
    </source>
</evidence>
<sequence>MNYPPNPLLNRRSLLKLAALAGGSAGLATLLSSRLSYSADQNQAIAENIEAMEEFLRQIRPVDSQNLQWTEYSFETVTVNRQGQIIDRRQGSARSWSEPLGNGSELEMVAIPGGSFRRGSKNEERGDHTSSEKPENSVTTAAFFLSKYPITQAQWRAIAQLPKINLELNPAPSFFQGDNLPVERVSWYEAIEFCQRLSRSTGKDYRLASESRWEYACRAGTTTPFYCGETLTSERANYFAVYDPYAEEPSSAYLAKTTPVGSFAPNNFGLYDMHGNVGEWCADSWHRNYEGTPPLDGSAWLDSDTRLQPRYRSARLVRGGSWGDEARHLRSANRTFCLPDQHHSVLGLRVMADSLP</sequence>
<feature type="domain" description="Sulfatase-modifying factor enzyme-like" evidence="2">
    <location>
        <begin position="107"/>
        <end position="351"/>
    </location>
</feature>
<dbReference type="RefSeq" id="WP_045357621.1">
    <property type="nucleotide sequence ID" value="NZ_BBPA01000018.1"/>
</dbReference>
<gene>
    <name evidence="3" type="ORF">N44_00325</name>
</gene>
<comment type="caution">
    <text evidence="3">The sequence shown here is derived from an EMBL/GenBank/DDBJ whole genome shotgun (WGS) entry which is preliminary data.</text>
</comment>
<dbReference type="EMBL" id="BBPA01000018">
    <property type="protein sequence ID" value="GAL92037.1"/>
    <property type="molecule type" value="Genomic_DNA"/>
</dbReference>
<accession>A0A0A1VQF0</accession>
<dbReference type="InterPro" id="IPR042095">
    <property type="entry name" value="SUMF_sf"/>
</dbReference>
<dbReference type="NCBIfam" id="TIGR01409">
    <property type="entry name" value="TAT_signal_seq"/>
    <property type="match status" value="1"/>
</dbReference>
<proteinExistence type="predicted"/>
<feature type="region of interest" description="Disordered" evidence="1">
    <location>
        <begin position="111"/>
        <end position="136"/>
    </location>
</feature>
<dbReference type="PROSITE" id="PS51318">
    <property type="entry name" value="TAT"/>
    <property type="match status" value="1"/>
</dbReference>
<dbReference type="InterPro" id="IPR006311">
    <property type="entry name" value="TAT_signal"/>
</dbReference>
<dbReference type="InterPro" id="IPR016187">
    <property type="entry name" value="CTDL_fold"/>
</dbReference>
<dbReference type="Proteomes" id="UP000030321">
    <property type="component" value="Unassembled WGS sequence"/>
</dbReference>
<dbReference type="InterPro" id="IPR019546">
    <property type="entry name" value="TAT_signal_bac_arc"/>
</dbReference>
<dbReference type="SUPFAM" id="SSF56436">
    <property type="entry name" value="C-type lectin-like"/>
    <property type="match status" value="1"/>
</dbReference>
<evidence type="ECO:0000256" key="1">
    <source>
        <dbReference type="SAM" id="MobiDB-lite"/>
    </source>
</evidence>
<dbReference type="PANTHER" id="PTHR23150:SF19">
    <property type="entry name" value="FORMYLGLYCINE-GENERATING ENZYME"/>
    <property type="match status" value="1"/>
</dbReference>
<name>A0A0A1VQF0_MICAE</name>
<evidence type="ECO:0000313" key="4">
    <source>
        <dbReference type="Proteomes" id="UP000030321"/>
    </source>
</evidence>